<evidence type="ECO:0000256" key="10">
    <source>
        <dbReference type="ARBA" id="ARBA00022840"/>
    </source>
</evidence>
<accession>A0A6N6VSH6</accession>
<dbReference type="PRINTS" id="PR00344">
    <property type="entry name" value="BCTRLSENSOR"/>
</dbReference>
<keyword evidence="11 14" id="KW-1133">Transmembrane helix</keyword>
<keyword evidence="8" id="KW-0547">Nucleotide-binding</keyword>
<dbReference type="Pfam" id="PF00672">
    <property type="entry name" value="HAMP"/>
    <property type="match status" value="1"/>
</dbReference>
<evidence type="ECO:0000256" key="5">
    <source>
        <dbReference type="ARBA" id="ARBA00022553"/>
    </source>
</evidence>
<keyword evidence="5" id="KW-0597">Phosphoprotein</keyword>
<gene>
    <name evidence="18" type="ORF">GCL60_08665</name>
</gene>
<keyword evidence="19" id="KW-1185">Reference proteome</keyword>
<evidence type="ECO:0000256" key="9">
    <source>
        <dbReference type="ARBA" id="ARBA00022777"/>
    </source>
</evidence>
<feature type="transmembrane region" description="Helical" evidence="14">
    <location>
        <begin position="7"/>
        <end position="27"/>
    </location>
</feature>
<protein>
    <recommendedName>
        <fullName evidence="3">histidine kinase</fullName>
        <ecNumber evidence="3">2.7.13.3</ecNumber>
    </recommendedName>
</protein>
<keyword evidence="4" id="KW-1003">Cell membrane</keyword>
<evidence type="ECO:0000259" key="16">
    <source>
        <dbReference type="PROSITE" id="PS50112"/>
    </source>
</evidence>
<keyword evidence="9" id="KW-0418">Kinase</keyword>
<dbReference type="Gene3D" id="3.30.450.20">
    <property type="entry name" value="PAS domain"/>
    <property type="match status" value="1"/>
</dbReference>
<dbReference type="NCBIfam" id="TIGR00229">
    <property type="entry name" value="sensory_box"/>
    <property type="match status" value="1"/>
</dbReference>
<dbReference type="InterPro" id="IPR036097">
    <property type="entry name" value="HisK_dim/P_sf"/>
</dbReference>
<dbReference type="SUPFAM" id="SSF47384">
    <property type="entry name" value="Homodimeric domain of signal transducing histidine kinase"/>
    <property type="match status" value="1"/>
</dbReference>
<comment type="caution">
    <text evidence="18">The sequence shown here is derived from an EMBL/GenBank/DDBJ whole genome shotgun (WGS) entry which is preliminary data.</text>
</comment>
<dbReference type="CDD" id="cd00130">
    <property type="entry name" value="PAS"/>
    <property type="match status" value="1"/>
</dbReference>
<dbReference type="InterPro" id="IPR000014">
    <property type="entry name" value="PAS"/>
</dbReference>
<evidence type="ECO:0000259" key="15">
    <source>
        <dbReference type="PROSITE" id="PS50109"/>
    </source>
</evidence>
<dbReference type="OrthoDB" id="5287283at2"/>
<feature type="domain" description="Histidine kinase" evidence="15">
    <location>
        <begin position="483"/>
        <end position="713"/>
    </location>
</feature>
<dbReference type="PROSITE" id="PS50109">
    <property type="entry name" value="HIS_KIN"/>
    <property type="match status" value="1"/>
</dbReference>
<keyword evidence="7 14" id="KW-0812">Transmembrane</keyword>
<evidence type="ECO:0000256" key="3">
    <source>
        <dbReference type="ARBA" id="ARBA00012438"/>
    </source>
</evidence>
<dbReference type="EMBL" id="WFLM01000003">
    <property type="protein sequence ID" value="KAB8038920.1"/>
    <property type="molecule type" value="Genomic_DNA"/>
</dbReference>
<dbReference type="InterPro" id="IPR050398">
    <property type="entry name" value="HssS/ArlS-like"/>
</dbReference>
<dbReference type="CDD" id="cd06225">
    <property type="entry name" value="HAMP"/>
    <property type="match status" value="1"/>
</dbReference>
<feature type="domain" description="HAMP" evidence="17">
    <location>
        <begin position="280"/>
        <end position="333"/>
    </location>
</feature>
<evidence type="ECO:0000256" key="12">
    <source>
        <dbReference type="ARBA" id="ARBA00023012"/>
    </source>
</evidence>
<dbReference type="InterPro" id="IPR004358">
    <property type="entry name" value="Sig_transdc_His_kin-like_C"/>
</dbReference>
<keyword evidence="6" id="KW-0808">Transferase</keyword>
<comment type="subcellular location">
    <subcellularLocation>
        <location evidence="2">Cell membrane</location>
        <topology evidence="2">Multi-pass membrane protein</topology>
    </subcellularLocation>
</comment>
<dbReference type="RefSeq" id="WP_153420317.1">
    <property type="nucleotide sequence ID" value="NZ_WFLM01000003.1"/>
</dbReference>
<evidence type="ECO:0000256" key="4">
    <source>
        <dbReference type="ARBA" id="ARBA00022475"/>
    </source>
</evidence>
<dbReference type="PANTHER" id="PTHR45528">
    <property type="entry name" value="SENSOR HISTIDINE KINASE CPXA"/>
    <property type="match status" value="1"/>
</dbReference>
<dbReference type="SUPFAM" id="SSF55874">
    <property type="entry name" value="ATPase domain of HSP90 chaperone/DNA topoisomerase II/histidine kinase"/>
    <property type="match status" value="1"/>
</dbReference>
<dbReference type="SUPFAM" id="SSF158472">
    <property type="entry name" value="HAMP domain-like"/>
    <property type="match status" value="1"/>
</dbReference>
<keyword evidence="13 14" id="KW-0472">Membrane</keyword>
<keyword evidence="12" id="KW-0902">Two-component regulatory system</keyword>
<evidence type="ECO:0000259" key="17">
    <source>
        <dbReference type="PROSITE" id="PS50885"/>
    </source>
</evidence>
<evidence type="ECO:0000256" key="2">
    <source>
        <dbReference type="ARBA" id="ARBA00004651"/>
    </source>
</evidence>
<feature type="transmembrane region" description="Helical" evidence="14">
    <location>
        <begin position="90"/>
        <end position="110"/>
    </location>
</feature>
<name>A0A6N6VSH6_9BACT</name>
<evidence type="ECO:0000256" key="6">
    <source>
        <dbReference type="ARBA" id="ARBA00022679"/>
    </source>
</evidence>
<sequence length="722" mass="83080">MKYRSRLYVLFVWAFFAIIIAFTGSWIENYIVSDGAIFGNKFFGSSFFLFFSAVNINVILLLLFVFLTFRSGVKLIVDNSQGAFGSKLNTKLVTAFLFFSLLPTVVLLYVSTKFVNTNFEKWLPSNFVEATEETLNSEAMYQSQILSLFDNQIPTKDNFNTFDFVKDKKKDKFIYLSKKELKSDHKINEIIEKNKSQLTNKAIWFEYDNERMILLKSNVNFIFGIISPKMLHPQWLLLKSEYPESKNATKVLKLSYYVMLGVITLLIIFSATWLGFTIAREITVPMKILSDATESVAHGDYSVKIDDIVSDDEMGKLALSFRSMVSDLKLEKERVDLYSNEIKRKADELLIKSEYNEILLRNVNAAVIALDQDLYIETWNYRAENIFNYKESEALGKHISQIIEKNIFEKAFLPPLSEITESSQKRIELEWSGKIAEIDYQLQVAVSMLLSSRGKVVKIIFINDITELAKVQRMAAWRDVARRIAHEIKNPLTPIKLGAQRIERRFSDHFVGVERNIFRESVQIILQSTESIKILVDEFIKFSRMPQSFLQEGNIVESVYMALRGFVGNIENVSMVFHIKIDNNNVVLKNEERIELLPVIICNYDRDQIVRLFVNLISNAVTVSHGTNQPVTVSLSYNTGERFVKIRVMDLGEGLSKEIKARLFEPYFSTKKTGTGLGLVIAKQIVDEHFGKIYVEENLPKGTVFIVEIPAIKFRENEDKII</sequence>
<dbReference type="GO" id="GO:0005524">
    <property type="term" value="F:ATP binding"/>
    <property type="evidence" value="ECO:0007669"/>
    <property type="project" value="UniProtKB-KW"/>
</dbReference>
<evidence type="ECO:0000256" key="7">
    <source>
        <dbReference type="ARBA" id="ARBA00022692"/>
    </source>
</evidence>
<dbReference type="SMART" id="SM00304">
    <property type="entry name" value="HAMP"/>
    <property type="match status" value="1"/>
</dbReference>
<dbReference type="CDD" id="cd00082">
    <property type="entry name" value="HisKA"/>
    <property type="match status" value="1"/>
</dbReference>
<feature type="domain" description="PAS" evidence="16">
    <location>
        <begin position="352"/>
        <end position="404"/>
    </location>
</feature>
<dbReference type="PROSITE" id="PS50885">
    <property type="entry name" value="HAMP"/>
    <property type="match status" value="1"/>
</dbReference>
<dbReference type="Gene3D" id="1.10.287.130">
    <property type="match status" value="1"/>
</dbReference>
<dbReference type="PANTHER" id="PTHR45528:SF1">
    <property type="entry name" value="SENSOR HISTIDINE KINASE CPXA"/>
    <property type="match status" value="1"/>
</dbReference>
<evidence type="ECO:0000256" key="8">
    <source>
        <dbReference type="ARBA" id="ARBA00022741"/>
    </source>
</evidence>
<feature type="transmembrane region" description="Helical" evidence="14">
    <location>
        <begin position="254"/>
        <end position="279"/>
    </location>
</feature>
<organism evidence="18 19">
    <name type="scientific">Silvanigrella paludirubra</name>
    <dbReference type="NCBI Taxonomy" id="2499159"/>
    <lineage>
        <taxon>Bacteria</taxon>
        <taxon>Pseudomonadati</taxon>
        <taxon>Bdellovibrionota</taxon>
        <taxon>Oligoflexia</taxon>
        <taxon>Silvanigrellales</taxon>
        <taxon>Silvanigrellaceae</taxon>
        <taxon>Silvanigrella</taxon>
    </lineage>
</organism>
<dbReference type="InterPro" id="IPR003661">
    <property type="entry name" value="HisK_dim/P_dom"/>
</dbReference>
<dbReference type="Pfam" id="PF02518">
    <property type="entry name" value="HATPase_c"/>
    <property type="match status" value="1"/>
</dbReference>
<evidence type="ECO:0000256" key="14">
    <source>
        <dbReference type="SAM" id="Phobius"/>
    </source>
</evidence>
<dbReference type="PIRSF" id="PIRSF037532">
    <property type="entry name" value="STHK_NtrY"/>
    <property type="match status" value="1"/>
</dbReference>
<evidence type="ECO:0000313" key="18">
    <source>
        <dbReference type="EMBL" id="KAB8038920.1"/>
    </source>
</evidence>
<dbReference type="PROSITE" id="PS50112">
    <property type="entry name" value="PAS"/>
    <property type="match status" value="1"/>
</dbReference>
<dbReference type="InterPro" id="IPR036890">
    <property type="entry name" value="HATPase_C_sf"/>
</dbReference>
<dbReference type="GO" id="GO:0005886">
    <property type="term" value="C:plasma membrane"/>
    <property type="evidence" value="ECO:0007669"/>
    <property type="project" value="UniProtKB-SubCell"/>
</dbReference>
<dbReference type="SUPFAM" id="SSF55785">
    <property type="entry name" value="PYP-like sensor domain (PAS domain)"/>
    <property type="match status" value="1"/>
</dbReference>
<feature type="transmembrane region" description="Helical" evidence="14">
    <location>
        <begin position="47"/>
        <end position="69"/>
    </location>
</feature>
<dbReference type="AlphaFoldDB" id="A0A6N6VSH6"/>
<dbReference type="InterPro" id="IPR035965">
    <property type="entry name" value="PAS-like_dom_sf"/>
</dbReference>
<dbReference type="Proteomes" id="UP000437748">
    <property type="component" value="Unassembled WGS sequence"/>
</dbReference>
<dbReference type="SMART" id="SM00091">
    <property type="entry name" value="PAS"/>
    <property type="match status" value="1"/>
</dbReference>
<comment type="catalytic activity">
    <reaction evidence="1">
        <text>ATP + protein L-histidine = ADP + protein N-phospho-L-histidine.</text>
        <dbReference type="EC" id="2.7.13.3"/>
    </reaction>
</comment>
<dbReference type="EC" id="2.7.13.3" evidence="3"/>
<dbReference type="SMART" id="SM00387">
    <property type="entry name" value="HATPase_c"/>
    <property type="match status" value="1"/>
</dbReference>
<dbReference type="GO" id="GO:0000155">
    <property type="term" value="F:phosphorelay sensor kinase activity"/>
    <property type="evidence" value="ECO:0007669"/>
    <property type="project" value="InterPro"/>
</dbReference>
<dbReference type="InterPro" id="IPR003660">
    <property type="entry name" value="HAMP_dom"/>
</dbReference>
<dbReference type="SMART" id="SM00388">
    <property type="entry name" value="HisKA"/>
    <property type="match status" value="1"/>
</dbReference>
<reference evidence="18 19" key="1">
    <citation type="submission" date="2019-10" db="EMBL/GenBank/DDBJ databases">
        <title>New species of Slilvanegrellaceae.</title>
        <authorList>
            <person name="Pitt A."/>
            <person name="Hahn M.W."/>
        </authorList>
    </citation>
    <scope>NUCLEOTIDE SEQUENCE [LARGE SCALE GENOMIC DNA]</scope>
    <source>
        <strain evidence="18 19">SP-Ram-0.45-NSY-1</strain>
    </source>
</reference>
<evidence type="ECO:0000256" key="1">
    <source>
        <dbReference type="ARBA" id="ARBA00000085"/>
    </source>
</evidence>
<evidence type="ECO:0000256" key="13">
    <source>
        <dbReference type="ARBA" id="ARBA00023136"/>
    </source>
</evidence>
<dbReference type="InterPro" id="IPR003594">
    <property type="entry name" value="HATPase_dom"/>
</dbReference>
<dbReference type="InterPro" id="IPR017232">
    <property type="entry name" value="NtrY"/>
</dbReference>
<dbReference type="Pfam" id="PF00512">
    <property type="entry name" value="HisKA"/>
    <property type="match status" value="1"/>
</dbReference>
<dbReference type="InterPro" id="IPR005467">
    <property type="entry name" value="His_kinase_dom"/>
</dbReference>
<evidence type="ECO:0000256" key="11">
    <source>
        <dbReference type="ARBA" id="ARBA00022989"/>
    </source>
</evidence>
<dbReference type="Gene3D" id="3.30.565.10">
    <property type="entry name" value="Histidine kinase-like ATPase, C-terminal domain"/>
    <property type="match status" value="1"/>
</dbReference>
<proteinExistence type="predicted"/>
<evidence type="ECO:0000313" key="19">
    <source>
        <dbReference type="Proteomes" id="UP000437748"/>
    </source>
</evidence>
<dbReference type="Gene3D" id="6.10.340.10">
    <property type="match status" value="1"/>
</dbReference>
<keyword evidence="10" id="KW-0067">ATP-binding</keyword>